<feature type="region of interest" description="Disordered" evidence="3">
    <location>
        <begin position="937"/>
        <end position="961"/>
    </location>
</feature>
<feature type="compositionally biased region" description="Basic and acidic residues" evidence="3">
    <location>
        <begin position="1016"/>
        <end position="1028"/>
    </location>
</feature>
<gene>
    <name evidence="4" type="ORF">pdam_00016197</name>
</gene>
<protein>
    <recommendedName>
        <fullName evidence="6">Axonemal dynein light chain domain-containing protein 1</fullName>
    </recommendedName>
</protein>
<dbReference type="GO" id="GO:0005737">
    <property type="term" value="C:cytoplasm"/>
    <property type="evidence" value="ECO:0007669"/>
    <property type="project" value="UniProtKB-ARBA"/>
</dbReference>
<evidence type="ECO:0000256" key="1">
    <source>
        <dbReference type="ARBA" id="ARBA00023054"/>
    </source>
</evidence>
<evidence type="ECO:0000256" key="2">
    <source>
        <dbReference type="SAM" id="Coils"/>
    </source>
</evidence>
<evidence type="ECO:0000256" key="3">
    <source>
        <dbReference type="SAM" id="MobiDB-lite"/>
    </source>
</evidence>
<accession>A0A3M6TCY9</accession>
<comment type="caution">
    <text evidence="4">The sequence shown here is derived from an EMBL/GenBank/DDBJ whole genome shotgun (WGS) entry which is preliminary data.</text>
</comment>
<dbReference type="PANTHER" id="PTHR23052:SF1">
    <property type="entry name" value="AXONEMAL DYNEIN LIGHT CHAIN DOMAIN-CONTAINING PROTEIN 1"/>
    <property type="match status" value="1"/>
</dbReference>
<feature type="region of interest" description="Disordered" evidence="3">
    <location>
        <begin position="1137"/>
        <end position="1202"/>
    </location>
</feature>
<keyword evidence="1 2" id="KW-0175">Coiled coil</keyword>
<feature type="coiled-coil region" evidence="2">
    <location>
        <begin position="559"/>
        <end position="619"/>
    </location>
</feature>
<keyword evidence="5" id="KW-1185">Reference proteome</keyword>
<evidence type="ECO:0008006" key="6">
    <source>
        <dbReference type="Google" id="ProtNLM"/>
    </source>
</evidence>
<feature type="compositionally biased region" description="Low complexity" evidence="3">
    <location>
        <begin position="1167"/>
        <end position="1190"/>
    </location>
</feature>
<dbReference type="InterPro" id="IPR019347">
    <property type="entry name" value="Axonemal_dynein_light_chain"/>
</dbReference>
<organism evidence="4 5">
    <name type="scientific">Pocillopora damicornis</name>
    <name type="common">Cauliflower coral</name>
    <name type="synonym">Millepora damicornis</name>
    <dbReference type="NCBI Taxonomy" id="46731"/>
    <lineage>
        <taxon>Eukaryota</taxon>
        <taxon>Metazoa</taxon>
        <taxon>Cnidaria</taxon>
        <taxon>Anthozoa</taxon>
        <taxon>Hexacorallia</taxon>
        <taxon>Scleractinia</taxon>
        <taxon>Astrocoeniina</taxon>
        <taxon>Pocilloporidae</taxon>
        <taxon>Pocillopora</taxon>
    </lineage>
</organism>
<evidence type="ECO:0000313" key="4">
    <source>
        <dbReference type="EMBL" id="RMX39230.1"/>
    </source>
</evidence>
<dbReference type="OrthoDB" id="1927454at2759"/>
<feature type="region of interest" description="Disordered" evidence="3">
    <location>
        <begin position="989"/>
        <end position="1043"/>
    </location>
</feature>
<feature type="compositionally biased region" description="Polar residues" evidence="3">
    <location>
        <begin position="1191"/>
        <end position="1202"/>
    </location>
</feature>
<dbReference type="PANTHER" id="PTHR23052">
    <property type="entry name" value="AXONEMAL DYNEIN LIGHT CHAIN DOMAIN-CONTAINING PROTEIN 1"/>
    <property type="match status" value="1"/>
</dbReference>
<proteinExistence type="predicted"/>
<feature type="compositionally biased region" description="Low complexity" evidence="3">
    <location>
        <begin position="1142"/>
        <end position="1152"/>
    </location>
</feature>
<dbReference type="Proteomes" id="UP000275408">
    <property type="component" value="Unassembled WGS sequence"/>
</dbReference>
<sequence>MTFWSFNLGIFQCFSILTSSNRQLHTFHDAISIIKGYFSKMSVSTAVKPSESPHVSPGENSSRSSRAKNKLAKTPSSPCVLPILEGGKPQTDEIRRELMDSSGRSDILDRDKTFLTGMNDFIPEDILNSLTQHPVPPSREQLGPSSKHKKLKPLEITPPARRRPANVWNFPRGREKLKHLAEQPPCVCGAGRDISFLYDATVPDKRVLDSAGKQLVMSGPDGIKMSPGDKYLERAEKSRESEKDAMEVRSQIPNSLIPSEYHIVKNPGVMGLEFQEDKYTTYVHGHEDHLTVFPSMKPTGRQEVLKLKHAMDSMLARAGVDDEGRELSGPTQIHNLLELVKKEQNIYNVAFNEIIRQVTVECAERGELLANLRKRYADLLDRIPRQVKSLHQEVIAQRALDRRLTEELVRFKASISSLTSELASVKAHDREVTQQAKYAQEELHEALEESDKNASLISEYHDLYELQRKRLEDLVGKLTEERDLWSSAAYTLSLKVTDKHSLNTAKKLHLCEKAWAKLSRHFAIFLSEKDSIQLETLTHHVQKWKELSDKFNKKLVSSEEEMKIRLERLIGQLHRWKKEFLKIVNYDNGSVRPPDEQFIKNLSEDLKSWEETLNQEAEHFTGETLLSREDELYQMNREVDGWTDVALKVFSRHEADDGTRWLQHEVMSQLNQEVDRLHQQYHVRIIGENGVAKGIIDLVNPIETWGNKLNTVLNGGDMLLDADWIRLSDQVREEWADHLTETLALIGSTQKEGARLSGEEENPVNVEEVFKNTVKWLSATTNGIDNEDAKVVERVTQLHSAMIRWMITVLLRLTPDMEDKELEEINKETDDQEVDASLGGGEILLQAIPEEICSRAQRLFEELRKFSGLLAKCCSDLVIDLMQEKRDQGDEHADMDFKDLKRLSVECEGWIRTARLLIQDVMGEDFVFEDVSANTKRGADRAVSTDSKVTETEAEDSDTKQIEKVEEAEPVKEAEKQDADKLGAVLEVQEDSAKEQAPVETTDTSDVTGPAVDTSEETKGDESGKGPDEALLVEGPDQEQDASRMHVLGHDDNIRTKSLEELPPDQEVELLTVPEGEGQLPARSPSPDTKKALEALAAVERLQAQLLETEERAQAAEERAIQAETDLKQALEKIRALERSASRASATSAGESQTPADRPVSTSMSKRPTSQASTAQAQTPQPPRTASQQSTRPSTRASTKKK</sequence>
<dbReference type="OMA" id="KKECYEW"/>
<name>A0A3M6TCY9_POCDA</name>
<dbReference type="InterPro" id="IPR052845">
    <property type="entry name" value="Axonemal_dynein_LC_domain"/>
</dbReference>
<dbReference type="EMBL" id="RCHS01003846">
    <property type="protein sequence ID" value="RMX39230.1"/>
    <property type="molecule type" value="Genomic_DNA"/>
</dbReference>
<reference evidence="4 5" key="1">
    <citation type="journal article" date="2018" name="Sci. Rep.">
        <title>Comparative analysis of the Pocillopora damicornis genome highlights role of immune system in coral evolution.</title>
        <authorList>
            <person name="Cunning R."/>
            <person name="Bay R.A."/>
            <person name="Gillette P."/>
            <person name="Baker A.C."/>
            <person name="Traylor-Knowles N."/>
        </authorList>
    </citation>
    <scope>NUCLEOTIDE SEQUENCE [LARGE SCALE GENOMIC DNA]</scope>
    <source>
        <strain evidence="4">RSMAS</strain>
        <tissue evidence="4">Whole animal</tissue>
    </source>
</reference>
<evidence type="ECO:0000313" key="5">
    <source>
        <dbReference type="Proteomes" id="UP000275408"/>
    </source>
</evidence>
<dbReference type="AlphaFoldDB" id="A0A3M6TCY9"/>
<feature type="region of interest" description="Disordered" evidence="3">
    <location>
        <begin position="48"/>
        <end position="86"/>
    </location>
</feature>
<dbReference type="Pfam" id="PF10211">
    <property type="entry name" value="Ax_dynein_light"/>
    <property type="match status" value="1"/>
</dbReference>